<dbReference type="NCBIfam" id="TIGR01498">
    <property type="entry name" value="folK"/>
    <property type="match status" value="1"/>
</dbReference>
<proteinExistence type="predicted"/>
<dbReference type="UniPathway" id="UPA00077">
    <property type="reaction ID" value="UER00155"/>
</dbReference>
<organism evidence="9">
    <name type="scientific">mine drainage metagenome</name>
    <dbReference type="NCBI Taxonomy" id="410659"/>
    <lineage>
        <taxon>unclassified sequences</taxon>
        <taxon>metagenomes</taxon>
        <taxon>ecological metagenomes</taxon>
    </lineage>
</organism>
<comment type="pathway">
    <text evidence="1">Cofactor biosynthesis; tetrahydrofolate biosynthesis; 2-amino-4-hydroxy-6-hydroxymethyl-7,8-dihydropteridine diphosphate from 7,8-dihydroneopterin triphosphate: step 4/4.</text>
</comment>
<dbReference type="Gene3D" id="3.30.70.560">
    <property type="entry name" value="7,8-Dihydro-6-hydroxymethylpterin-pyrophosphokinase HPPK"/>
    <property type="match status" value="1"/>
</dbReference>
<dbReference type="InterPro" id="IPR035907">
    <property type="entry name" value="Hppk_sf"/>
</dbReference>
<feature type="domain" description="7,8-dihydro-6-hydroxymethylpterin-pyrophosphokinase" evidence="8">
    <location>
        <begin position="6"/>
        <end position="137"/>
    </location>
</feature>
<dbReference type="EMBL" id="CABN01000101">
    <property type="protein sequence ID" value="CBI00184.1"/>
    <property type="molecule type" value="Genomic_DNA"/>
</dbReference>
<dbReference type="PANTHER" id="PTHR43071">
    <property type="entry name" value="2-AMINO-4-HYDROXY-6-HYDROXYMETHYLDIHYDROPTERIDINE PYROPHOSPHOKINASE"/>
    <property type="match status" value="1"/>
</dbReference>
<comment type="caution">
    <text evidence="9">The sequence shown here is derived from an EMBL/GenBank/DDBJ whole genome shotgun (WGS) entry which is preliminary data.</text>
</comment>
<keyword evidence="5 9" id="KW-0418">Kinase</keyword>
<keyword evidence="6" id="KW-0067">ATP-binding</keyword>
<dbReference type="AlphaFoldDB" id="E6PZ25"/>
<protein>
    <recommendedName>
        <fullName evidence="2">2-amino-4-hydroxy-6-hydroxymethyldihydropteridine diphosphokinase</fullName>
        <ecNumber evidence="2">2.7.6.3</ecNumber>
    </recommendedName>
</protein>
<dbReference type="GO" id="GO:0046654">
    <property type="term" value="P:tetrahydrofolate biosynthetic process"/>
    <property type="evidence" value="ECO:0007669"/>
    <property type="project" value="UniProtKB-UniPathway"/>
</dbReference>
<evidence type="ECO:0000256" key="5">
    <source>
        <dbReference type="ARBA" id="ARBA00022777"/>
    </source>
</evidence>
<keyword evidence="3 9" id="KW-0808">Transferase</keyword>
<dbReference type="GO" id="GO:0046656">
    <property type="term" value="P:folic acid biosynthetic process"/>
    <property type="evidence" value="ECO:0007669"/>
    <property type="project" value="UniProtKB-KW"/>
</dbReference>
<reference evidence="9" key="1">
    <citation type="submission" date="2009-10" db="EMBL/GenBank/DDBJ databases">
        <title>Diversity of trophic interactions inside an arsenic-rich microbial ecosystem.</title>
        <authorList>
            <person name="Bertin P.N."/>
            <person name="Heinrich-Salmeron A."/>
            <person name="Pelletier E."/>
            <person name="Goulhen-Chollet F."/>
            <person name="Arsene-Ploetze F."/>
            <person name="Gallien S."/>
            <person name="Calteau A."/>
            <person name="Vallenet D."/>
            <person name="Casiot C."/>
            <person name="Chane-Woon-Ming B."/>
            <person name="Giloteaux L."/>
            <person name="Barakat M."/>
            <person name="Bonnefoy V."/>
            <person name="Bruneel O."/>
            <person name="Chandler M."/>
            <person name="Cleiss J."/>
            <person name="Duran R."/>
            <person name="Elbaz-Poulichet F."/>
            <person name="Fonknechten N."/>
            <person name="Lauga B."/>
            <person name="Mornico D."/>
            <person name="Ortet P."/>
            <person name="Schaeffer C."/>
            <person name="Siguier P."/>
            <person name="Alexander Thil Smith A."/>
            <person name="Van Dorsselaer A."/>
            <person name="Weissenbach J."/>
            <person name="Medigue C."/>
            <person name="Le Paslier D."/>
        </authorList>
    </citation>
    <scope>NUCLEOTIDE SEQUENCE</scope>
</reference>
<dbReference type="PANTHER" id="PTHR43071:SF1">
    <property type="entry name" value="2-AMINO-4-HYDROXY-6-HYDROXYMETHYLDIHYDROPTERIDINE PYROPHOSPHOKINASE"/>
    <property type="match status" value="1"/>
</dbReference>
<evidence type="ECO:0000313" key="9">
    <source>
        <dbReference type="EMBL" id="CBI00184.1"/>
    </source>
</evidence>
<dbReference type="EC" id="2.7.6.3" evidence="2"/>
<keyword evidence="4" id="KW-0547">Nucleotide-binding</keyword>
<dbReference type="CDD" id="cd00483">
    <property type="entry name" value="HPPK"/>
    <property type="match status" value="1"/>
</dbReference>
<dbReference type="SUPFAM" id="SSF55083">
    <property type="entry name" value="6-hydroxymethyl-7,8-dihydropterin pyrophosphokinase, HPPK"/>
    <property type="match status" value="1"/>
</dbReference>
<sequence>MGLATIALGGNLHTALGSPEETVRAAAQRVASLGAKVKMSSLYRTRPVGYAEQPWFVNAVMQMETRLSAFELMRQLLRVEAEFGRDRNAGVTNGPRTLDVDLLLYDGEMIDTAELKLPHPRMHERAFVLVPLAEIAPEMVYPTDGHSVRALLAEISEEELADCVMISAC</sequence>
<gene>
    <name evidence="9" type="primary">folK</name>
    <name evidence="9" type="ORF">CARN3_1181</name>
</gene>
<evidence type="ECO:0000256" key="7">
    <source>
        <dbReference type="ARBA" id="ARBA00022909"/>
    </source>
</evidence>
<evidence type="ECO:0000256" key="2">
    <source>
        <dbReference type="ARBA" id="ARBA00013253"/>
    </source>
</evidence>
<evidence type="ECO:0000256" key="6">
    <source>
        <dbReference type="ARBA" id="ARBA00022840"/>
    </source>
</evidence>
<dbReference type="Pfam" id="PF01288">
    <property type="entry name" value="HPPK"/>
    <property type="match status" value="1"/>
</dbReference>
<dbReference type="InterPro" id="IPR000550">
    <property type="entry name" value="Hppk"/>
</dbReference>
<evidence type="ECO:0000256" key="1">
    <source>
        <dbReference type="ARBA" id="ARBA00005051"/>
    </source>
</evidence>
<dbReference type="GO" id="GO:0016301">
    <property type="term" value="F:kinase activity"/>
    <property type="evidence" value="ECO:0007669"/>
    <property type="project" value="UniProtKB-KW"/>
</dbReference>
<evidence type="ECO:0000256" key="4">
    <source>
        <dbReference type="ARBA" id="ARBA00022741"/>
    </source>
</evidence>
<evidence type="ECO:0000259" key="8">
    <source>
        <dbReference type="Pfam" id="PF01288"/>
    </source>
</evidence>
<dbReference type="GO" id="GO:0005524">
    <property type="term" value="F:ATP binding"/>
    <property type="evidence" value="ECO:0007669"/>
    <property type="project" value="UniProtKB-KW"/>
</dbReference>
<dbReference type="GO" id="GO:0003848">
    <property type="term" value="F:2-amino-4-hydroxy-6-hydroxymethyldihydropteridine diphosphokinase activity"/>
    <property type="evidence" value="ECO:0007669"/>
    <property type="project" value="UniProtKB-EC"/>
</dbReference>
<name>E6PZ25_9ZZZZ</name>
<keyword evidence="7" id="KW-0289">Folate biosynthesis</keyword>
<evidence type="ECO:0000256" key="3">
    <source>
        <dbReference type="ARBA" id="ARBA00022679"/>
    </source>
</evidence>
<accession>E6PZ25</accession>